<dbReference type="PROSITE" id="PS00028">
    <property type="entry name" value="ZINC_FINGER_C2H2_1"/>
    <property type="match status" value="2"/>
</dbReference>
<dbReference type="SUPFAM" id="SSF57667">
    <property type="entry name" value="beta-beta-alpha zinc fingers"/>
    <property type="match status" value="2"/>
</dbReference>
<feature type="domain" description="C2H2-type" evidence="11">
    <location>
        <begin position="67"/>
        <end position="94"/>
    </location>
</feature>
<keyword evidence="7" id="KW-0804">Transcription</keyword>
<keyword evidence="2" id="KW-0479">Metal-binding</keyword>
<feature type="domain" description="C2H2-type" evidence="11">
    <location>
        <begin position="95"/>
        <end position="121"/>
    </location>
</feature>
<evidence type="ECO:0000256" key="3">
    <source>
        <dbReference type="ARBA" id="ARBA00022737"/>
    </source>
</evidence>
<keyword evidence="13" id="KW-1185">Reference proteome</keyword>
<evidence type="ECO:0000256" key="2">
    <source>
        <dbReference type="ARBA" id="ARBA00022723"/>
    </source>
</evidence>
<dbReference type="OrthoDB" id="3437960at2759"/>
<reference evidence="12 13" key="1">
    <citation type="journal article" date="2020" name="Cell">
        <title>Large-Scale Comparative Analyses of Tick Genomes Elucidate Their Genetic Diversity and Vector Capacities.</title>
        <authorList>
            <consortium name="Tick Genome and Microbiome Consortium (TIGMIC)"/>
            <person name="Jia N."/>
            <person name="Wang J."/>
            <person name="Shi W."/>
            <person name="Du L."/>
            <person name="Sun Y."/>
            <person name="Zhan W."/>
            <person name="Jiang J.F."/>
            <person name="Wang Q."/>
            <person name="Zhang B."/>
            <person name="Ji P."/>
            <person name="Bell-Sakyi L."/>
            <person name="Cui X.M."/>
            <person name="Yuan T.T."/>
            <person name="Jiang B.G."/>
            <person name="Yang W.F."/>
            <person name="Lam T.T."/>
            <person name="Chang Q.C."/>
            <person name="Ding S.J."/>
            <person name="Wang X.J."/>
            <person name="Zhu J.G."/>
            <person name="Ruan X.D."/>
            <person name="Zhao L."/>
            <person name="Wei J.T."/>
            <person name="Ye R.Z."/>
            <person name="Que T.C."/>
            <person name="Du C.H."/>
            <person name="Zhou Y.H."/>
            <person name="Cheng J.X."/>
            <person name="Dai P.F."/>
            <person name="Guo W.B."/>
            <person name="Han X.H."/>
            <person name="Huang E.J."/>
            <person name="Li L.F."/>
            <person name="Wei W."/>
            <person name="Gao Y.C."/>
            <person name="Liu J.Z."/>
            <person name="Shao H.Z."/>
            <person name="Wang X."/>
            <person name="Wang C.C."/>
            <person name="Yang T.C."/>
            <person name="Huo Q.B."/>
            <person name="Li W."/>
            <person name="Chen H.Y."/>
            <person name="Chen S.E."/>
            <person name="Zhou L.G."/>
            <person name="Ni X.B."/>
            <person name="Tian J.H."/>
            <person name="Sheng Y."/>
            <person name="Liu T."/>
            <person name="Pan Y.S."/>
            <person name="Xia L.Y."/>
            <person name="Li J."/>
            <person name="Zhao F."/>
            <person name="Cao W.C."/>
        </authorList>
    </citation>
    <scope>NUCLEOTIDE SEQUENCE [LARGE SCALE GENOMIC DNA]</scope>
    <source>
        <strain evidence="12">HaeL-2018</strain>
    </source>
</reference>
<keyword evidence="3" id="KW-0677">Repeat</keyword>
<evidence type="ECO:0000313" key="12">
    <source>
        <dbReference type="EMBL" id="KAH9362905.1"/>
    </source>
</evidence>
<evidence type="ECO:0000256" key="9">
    <source>
        <dbReference type="PROSITE-ProRule" id="PRU00042"/>
    </source>
</evidence>
<dbReference type="GO" id="GO:0008270">
    <property type="term" value="F:zinc ion binding"/>
    <property type="evidence" value="ECO:0007669"/>
    <property type="project" value="UniProtKB-KW"/>
</dbReference>
<evidence type="ECO:0000256" key="4">
    <source>
        <dbReference type="ARBA" id="ARBA00022771"/>
    </source>
</evidence>
<proteinExistence type="predicted"/>
<keyword evidence="4 9" id="KW-0863">Zinc-finger</keyword>
<dbReference type="PANTHER" id="PTHR47772">
    <property type="entry name" value="ZINC FINGER PROTEIN 200"/>
    <property type="match status" value="1"/>
</dbReference>
<dbReference type="Gene3D" id="3.30.160.60">
    <property type="entry name" value="Classic Zinc Finger"/>
    <property type="match status" value="2"/>
</dbReference>
<dbReference type="PANTHER" id="PTHR47772:SF13">
    <property type="entry name" value="GASTRULA ZINC FINGER PROTEIN XLCGF49.1-LIKE-RELATED"/>
    <property type="match status" value="1"/>
</dbReference>
<dbReference type="InterPro" id="IPR050636">
    <property type="entry name" value="C2H2-ZF_domain-containing"/>
</dbReference>
<keyword evidence="8" id="KW-0539">Nucleus</keyword>
<dbReference type="InterPro" id="IPR036236">
    <property type="entry name" value="Znf_C2H2_sf"/>
</dbReference>
<dbReference type="EMBL" id="JABSTR010000001">
    <property type="protein sequence ID" value="KAH9362905.1"/>
    <property type="molecule type" value="Genomic_DNA"/>
</dbReference>
<evidence type="ECO:0000256" key="5">
    <source>
        <dbReference type="ARBA" id="ARBA00022833"/>
    </source>
</evidence>
<feature type="region of interest" description="Disordered" evidence="10">
    <location>
        <begin position="39"/>
        <end position="69"/>
    </location>
</feature>
<keyword evidence="5" id="KW-0862">Zinc</keyword>
<dbReference type="AlphaFoldDB" id="A0A9J6FKH3"/>
<dbReference type="SMART" id="SM00355">
    <property type="entry name" value="ZnF_C2H2"/>
    <property type="match status" value="3"/>
</dbReference>
<evidence type="ECO:0000256" key="10">
    <source>
        <dbReference type="SAM" id="MobiDB-lite"/>
    </source>
</evidence>
<dbReference type="InterPro" id="IPR013087">
    <property type="entry name" value="Znf_C2H2_type"/>
</dbReference>
<organism evidence="12 13">
    <name type="scientific">Haemaphysalis longicornis</name>
    <name type="common">Bush tick</name>
    <dbReference type="NCBI Taxonomy" id="44386"/>
    <lineage>
        <taxon>Eukaryota</taxon>
        <taxon>Metazoa</taxon>
        <taxon>Ecdysozoa</taxon>
        <taxon>Arthropoda</taxon>
        <taxon>Chelicerata</taxon>
        <taxon>Arachnida</taxon>
        <taxon>Acari</taxon>
        <taxon>Parasitiformes</taxon>
        <taxon>Ixodida</taxon>
        <taxon>Ixodoidea</taxon>
        <taxon>Ixodidae</taxon>
        <taxon>Haemaphysalinae</taxon>
        <taxon>Haemaphysalis</taxon>
    </lineage>
</organism>
<evidence type="ECO:0000256" key="8">
    <source>
        <dbReference type="ARBA" id="ARBA00023242"/>
    </source>
</evidence>
<dbReference type="PROSITE" id="PS50157">
    <property type="entry name" value="ZINC_FINGER_C2H2_2"/>
    <property type="match status" value="3"/>
</dbReference>
<dbReference type="Pfam" id="PF00096">
    <property type="entry name" value="zf-C2H2"/>
    <property type="match status" value="2"/>
</dbReference>
<comment type="subcellular location">
    <subcellularLocation>
        <location evidence="1">Nucleus</location>
    </subcellularLocation>
</comment>
<dbReference type="Proteomes" id="UP000821853">
    <property type="component" value="Chromosome 1"/>
</dbReference>
<dbReference type="GO" id="GO:0005634">
    <property type="term" value="C:nucleus"/>
    <property type="evidence" value="ECO:0007669"/>
    <property type="project" value="UniProtKB-SubCell"/>
</dbReference>
<evidence type="ECO:0000256" key="6">
    <source>
        <dbReference type="ARBA" id="ARBA00023015"/>
    </source>
</evidence>
<sequence length="121" mass="13660">MRRWKLELHQQVHADQAGWTCLHCGQAFRRRATLRAHEAVHASAGRPELWQSSAEREDDDGGETPKHRRDVCGKLFAHTKGLQRHAKAHSAGEAHSCGTCGRTFPRKYHAVRHEREAHGGS</sequence>
<evidence type="ECO:0000313" key="13">
    <source>
        <dbReference type="Proteomes" id="UP000821853"/>
    </source>
</evidence>
<name>A0A9J6FKH3_HAELO</name>
<keyword evidence="6" id="KW-0805">Transcription regulation</keyword>
<gene>
    <name evidence="12" type="ORF">HPB48_014313</name>
</gene>
<evidence type="ECO:0000256" key="7">
    <source>
        <dbReference type="ARBA" id="ARBA00023163"/>
    </source>
</evidence>
<dbReference type="VEuPathDB" id="VectorBase:HLOH_047106"/>
<protein>
    <recommendedName>
        <fullName evidence="11">C2H2-type domain-containing protein</fullName>
    </recommendedName>
</protein>
<feature type="domain" description="C2H2-type" evidence="11">
    <location>
        <begin position="19"/>
        <end position="46"/>
    </location>
</feature>
<comment type="caution">
    <text evidence="12">The sequence shown here is derived from an EMBL/GenBank/DDBJ whole genome shotgun (WGS) entry which is preliminary data.</text>
</comment>
<evidence type="ECO:0000256" key="1">
    <source>
        <dbReference type="ARBA" id="ARBA00004123"/>
    </source>
</evidence>
<evidence type="ECO:0000259" key="11">
    <source>
        <dbReference type="PROSITE" id="PS50157"/>
    </source>
</evidence>
<accession>A0A9J6FKH3</accession>